<dbReference type="SMART" id="SM00487">
    <property type="entry name" value="DEXDc"/>
    <property type="match status" value="1"/>
</dbReference>
<keyword evidence="4" id="KW-0347">Helicase</keyword>
<keyword evidence="1" id="KW-0378">Hydrolase</keyword>
<accession>A0A919UJ24</accession>
<protein>
    <submittedName>
        <fullName evidence="4">Helicase SNF2</fullName>
    </submittedName>
</protein>
<keyword evidence="5" id="KW-1185">Reference proteome</keyword>
<dbReference type="Gene3D" id="3.40.50.300">
    <property type="entry name" value="P-loop containing nucleotide triphosphate hydrolases"/>
    <property type="match status" value="1"/>
</dbReference>
<evidence type="ECO:0000313" key="5">
    <source>
        <dbReference type="Proteomes" id="UP000640052"/>
    </source>
</evidence>
<keyword evidence="4" id="KW-0547">Nucleotide-binding</keyword>
<gene>
    <name evidence="4" type="ORF">Aph01nite_19690</name>
</gene>
<dbReference type="EMBL" id="BOOA01000012">
    <property type="protein sequence ID" value="GIH23659.1"/>
    <property type="molecule type" value="Genomic_DNA"/>
</dbReference>
<dbReference type="RefSeq" id="WP_239161532.1">
    <property type="nucleotide sequence ID" value="NZ_BOOA01000012.1"/>
</dbReference>
<keyword evidence="4" id="KW-0067">ATP-binding</keyword>
<dbReference type="GO" id="GO:0005524">
    <property type="term" value="F:ATP binding"/>
    <property type="evidence" value="ECO:0007669"/>
    <property type="project" value="InterPro"/>
</dbReference>
<dbReference type="SUPFAM" id="SSF52540">
    <property type="entry name" value="P-loop containing nucleoside triphosphate hydrolases"/>
    <property type="match status" value="2"/>
</dbReference>
<evidence type="ECO:0000259" key="2">
    <source>
        <dbReference type="PROSITE" id="PS51192"/>
    </source>
</evidence>
<dbReference type="PROSITE" id="PS51194">
    <property type="entry name" value="HELICASE_CTER"/>
    <property type="match status" value="1"/>
</dbReference>
<dbReference type="InterPro" id="IPR038718">
    <property type="entry name" value="SNF2-like_sf"/>
</dbReference>
<evidence type="ECO:0000259" key="3">
    <source>
        <dbReference type="PROSITE" id="PS51194"/>
    </source>
</evidence>
<feature type="domain" description="Helicase C-terminal" evidence="3">
    <location>
        <begin position="537"/>
        <end position="695"/>
    </location>
</feature>
<comment type="caution">
    <text evidence="4">The sequence shown here is derived from an EMBL/GenBank/DDBJ whole genome shotgun (WGS) entry which is preliminary data.</text>
</comment>
<evidence type="ECO:0000313" key="4">
    <source>
        <dbReference type="EMBL" id="GIH23659.1"/>
    </source>
</evidence>
<reference evidence="4" key="1">
    <citation type="submission" date="2021-01" db="EMBL/GenBank/DDBJ databases">
        <title>Whole genome shotgun sequence of Acrocarpospora phusangensis NBRC 108782.</title>
        <authorList>
            <person name="Komaki H."/>
            <person name="Tamura T."/>
        </authorList>
    </citation>
    <scope>NUCLEOTIDE SEQUENCE</scope>
    <source>
        <strain evidence="4">NBRC 108782</strain>
    </source>
</reference>
<dbReference type="PANTHER" id="PTHR10799">
    <property type="entry name" value="SNF2/RAD54 HELICASE FAMILY"/>
    <property type="match status" value="1"/>
</dbReference>
<dbReference type="Pfam" id="PF00176">
    <property type="entry name" value="SNF2-rel_dom"/>
    <property type="match status" value="1"/>
</dbReference>
<dbReference type="GO" id="GO:0004386">
    <property type="term" value="F:helicase activity"/>
    <property type="evidence" value="ECO:0007669"/>
    <property type="project" value="UniProtKB-KW"/>
</dbReference>
<proteinExistence type="predicted"/>
<dbReference type="SMART" id="SM00490">
    <property type="entry name" value="HELICc"/>
    <property type="match status" value="1"/>
</dbReference>
<organism evidence="4 5">
    <name type="scientific">Acrocarpospora phusangensis</name>
    <dbReference type="NCBI Taxonomy" id="1070424"/>
    <lineage>
        <taxon>Bacteria</taxon>
        <taxon>Bacillati</taxon>
        <taxon>Actinomycetota</taxon>
        <taxon>Actinomycetes</taxon>
        <taxon>Streptosporangiales</taxon>
        <taxon>Streptosporangiaceae</taxon>
        <taxon>Acrocarpospora</taxon>
    </lineage>
</organism>
<dbReference type="Gene3D" id="1.10.150.20">
    <property type="entry name" value="5' to 3' exonuclease, C-terminal subdomain"/>
    <property type="match status" value="1"/>
</dbReference>
<dbReference type="GO" id="GO:0016787">
    <property type="term" value="F:hydrolase activity"/>
    <property type="evidence" value="ECO:0007669"/>
    <property type="project" value="UniProtKB-KW"/>
</dbReference>
<name>A0A919UJ24_9ACTN</name>
<dbReference type="InterPro" id="IPR049730">
    <property type="entry name" value="SNF2/RAD54-like_C"/>
</dbReference>
<evidence type="ECO:0000256" key="1">
    <source>
        <dbReference type="ARBA" id="ARBA00022801"/>
    </source>
</evidence>
<dbReference type="InterPro" id="IPR001650">
    <property type="entry name" value="Helicase_C-like"/>
</dbReference>
<dbReference type="InterPro" id="IPR014001">
    <property type="entry name" value="Helicase_ATP-bd"/>
</dbReference>
<feature type="domain" description="Helicase ATP-binding" evidence="2">
    <location>
        <begin position="296"/>
        <end position="455"/>
    </location>
</feature>
<dbReference type="Proteomes" id="UP000640052">
    <property type="component" value="Unassembled WGS sequence"/>
</dbReference>
<sequence length="719" mass="78124">MEAIFSTRDVRVVLAAAASLQKTTQGFLADYDQARADVQKALSVVRTEAAQRDLAAIPLHRLKDVTEGRLRLGPLEQAGYTSVRDVLRATPYELQLLPGVGPQSARHIHAAAQQIERAVADSVSVRIDVDRQDAPATDLLKALKRLVNAGPTLERTHRLAGTVQARLAQAVPAARPARSRLRMLFAGAKGRDRAREAVREISSLLAEATADEAATLFAQASVDLLRPVSGDFEAWTDYEIQAPEYQGLLAEISGVGPDRPAAEGFLSEDIAERVKAQELDDTHRTVSLRGYQAFGARYALAQRRAIIGDEMGLGKTVVAIAALAHLRAGGGTHFVVVCPASVLINWLREIERRSTLKAYPLHGPERAEATAEWVRRGGVAVTTFAMLDQLAIPGGLAVEMLVVDEAHYIKNPGAKRSLAVAAWCSRVDRVLFLSGTPMENRVEEFRNLVAYLQPGLAAELRLNDSVAGPTAFRKAVAPVYLRRNQQDVLDELPPVLRVDEWEEMSAADLDVYRSAVSAGKWMLMRRAAYAVPAESAKLERLVEIVKEAADNELKVIVFSYFRDVLAVVGEALGPHVHGPITGGLSAARRQRIVDTFSAAAGHAVLLSQIEAGGTGLNLQAASVVIICEPQLKPTVEAQAIARAHRMGQVRTVQAHRLLTVDSVDERLLEILDDKAELFDAYARRSEVAENTAGAIDISDESVARRIVEEEQRRLAAGNV</sequence>
<dbReference type="AlphaFoldDB" id="A0A919UJ24"/>
<dbReference type="InterPro" id="IPR000330">
    <property type="entry name" value="SNF2_N"/>
</dbReference>
<dbReference type="PROSITE" id="PS51192">
    <property type="entry name" value="HELICASE_ATP_BIND_1"/>
    <property type="match status" value="1"/>
</dbReference>
<dbReference type="Pfam" id="PF00271">
    <property type="entry name" value="Helicase_C"/>
    <property type="match status" value="1"/>
</dbReference>
<dbReference type="InterPro" id="IPR027417">
    <property type="entry name" value="P-loop_NTPase"/>
</dbReference>
<dbReference type="Gene3D" id="3.40.50.10810">
    <property type="entry name" value="Tandem AAA-ATPase domain"/>
    <property type="match status" value="1"/>
</dbReference>
<dbReference type="CDD" id="cd18793">
    <property type="entry name" value="SF2_C_SNF"/>
    <property type="match status" value="1"/>
</dbReference>
<dbReference type="CDD" id="cd17919">
    <property type="entry name" value="DEXHc_Snf"/>
    <property type="match status" value="1"/>
</dbReference>